<name>A0A235B5A3_9BACL</name>
<evidence type="ECO:0008006" key="3">
    <source>
        <dbReference type="Google" id="ProtNLM"/>
    </source>
</evidence>
<dbReference type="Gene3D" id="2.60.300.12">
    <property type="entry name" value="HesB-like domain"/>
    <property type="match status" value="1"/>
</dbReference>
<dbReference type="InterPro" id="IPR035903">
    <property type="entry name" value="HesB-like_dom_sf"/>
</dbReference>
<sequence>MNIQIHPLAAARLRTLLSGEEGGEKLAVRIVPLTSGCNTPSFALELTEVLPGYVTTTAEGVPFTCPPAEKEWLDGIIIRLNRESGKFHLYHPHPPSLPDCPSSLYTE</sequence>
<proteinExistence type="predicted"/>
<dbReference type="Proteomes" id="UP000215459">
    <property type="component" value="Unassembled WGS sequence"/>
</dbReference>
<gene>
    <name evidence="1" type="ORF">CHM34_11275</name>
</gene>
<organism evidence="1 2">
    <name type="scientific">Paludifilum halophilum</name>
    <dbReference type="NCBI Taxonomy" id="1642702"/>
    <lineage>
        <taxon>Bacteria</taxon>
        <taxon>Bacillati</taxon>
        <taxon>Bacillota</taxon>
        <taxon>Bacilli</taxon>
        <taxon>Bacillales</taxon>
        <taxon>Thermoactinomycetaceae</taxon>
        <taxon>Paludifilum</taxon>
    </lineage>
</organism>
<dbReference type="OrthoDB" id="2990822at2"/>
<evidence type="ECO:0000313" key="1">
    <source>
        <dbReference type="EMBL" id="OYD07474.1"/>
    </source>
</evidence>
<dbReference type="EMBL" id="NOWF01000006">
    <property type="protein sequence ID" value="OYD07474.1"/>
    <property type="molecule type" value="Genomic_DNA"/>
</dbReference>
<evidence type="ECO:0000313" key="2">
    <source>
        <dbReference type="Proteomes" id="UP000215459"/>
    </source>
</evidence>
<protein>
    <recommendedName>
        <fullName evidence="3">FeS cluster biogenesis domain-containing protein</fullName>
    </recommendedName>
</protein>
<reference evidence="1 2" key="1">
    <citation type="submission" date="2017-07" db="EMBL/GenBank/DDBJ databases">
        <title>The genome sequence of Paludifilum halophilum highlights mechanisms for microbial adaptation to high salt environemnts.</title>
        <authorList>
            <person name="Belbahri L."/>
        </authorList>
    </citation>
    <scope>NUCLEOTIDE SEQUENCE [LARGE SCALE GENOMIC DNA]</scope>
    <source>
        <strain evidence="1 2">DSM 102817</strain>
    </source>
</reference>
<comment type="caution">
    <text evidence="1">The sequence shown here is derived from an EMBL/GenBank/DDBJ whole genome shotgun (WGS) entry which is preliminary data.</text>
</comment>
<accession>A0A235B5A3</accession>
<dbReference type="AlphaFoldDB" id="A0A235B5A3"/>
<dbReference type="RefSeq" id="WP_094264710.1">
    <property type="nucleotide sequence ID" value="NZ_NOWF01000006.1"/>
</dbReference>
<dbReference type="SUPFAM" id="SSF89360">
    <property type="entry name" value="HesB-like domain"/>
    <property type="match status" value="1"/>
</dbReference>
<keyword evidence="2" id="KW-1185">Reference proteome</keyword>